<dbReference type="PROSITE" id="PS51257">
    <property type="entry name" value="PROKAR_LIPOPROTEIN"/>
    <property type="match status" value="1"/>
</dbReference>
<sequence>MRIFNWSDLKKISFIYPLIIILLTSISSCKKDKEEDENVSPKTGSRSELTIDSLYLYAKEIYLWNDALPSYGSFSPREKYAHITPEINALNKELFDISQLKINENTKLPFEYLHSGAPRYSYLEPSFNQNIKAETKTSSNTKNNDITVSYSNDLVYFAISSFPKLDVLKADLDDLFTDIAKQQP</sequence>
<protein>
    <submittedName>
        <fullName evidence="1">Uncharacterized protein</fullName>
    </submittedName>
</protein>
<comment type="caution">
    <text evidence="1">The sequence shown here is derived from an EMBL/GenBank/DDBJ whole genome shotgun (WGS) entry which is preliminary data.</text>
</comment>
<gene>
    <name evidence="1" type="ORF">HMPREF0765_1248</name>
</gene>
<evidence type="ECO:0000313" key="1">
    <source>
        <dbReference type="EMBL" id="EEI93215.1"/>
    </source>
</evidence>
<proteinExistence type="predicted"/>
<dbReference type="AlphaFoldDB" id="C2FV92"/>
<reference evidence="1 2" key="1">
    <citation type="submission" date="2009-01" db="EMBL/GenBank/DDBJ databases">
        <authorList>
            <person name="Qin X."/>
            <person name="Bachman B."/>
            <person name="Battles P."/>
            <person name="Bell A."/>
            <person name="Bess C."/>
            <person name="Bickham C."/>
            <person name="Chaboub L."/>
            <person name="Chen D."/>
            <person name="Coyle M."/>
            <person name="Deiros D.R."/>
            <person name="Dinh H."/>
            <person name="Forbes L."/>
            <person name="Fowler G."/>
            <person name="Francisco L."/>
            <person name="Fu Q."/>
            <person name="Gubbala S."/>
            <person name="Hale W."/>
            <person name="Han Y."/>
            <person name="Hemphill L."/>
            <person name="Highlander S.K."/>
            <person name="Hirani K."/>
            <person name="Hogues M."/>
            <person name="Jackson L."/>
            <person name="Jakkamsetti A."/>
            <person name="Javaid M."/>
            <person name="Jiang H."/>
            <person name="Korchina V."/>
            <person name="Kovar C."/>
            <person name="Lara F."/>
            <person name="Lee S."/>
            <person name="Mata R."/>
            <person name="Mathew T."/>
            <person name="Moen C."/>
            <person name="Morales K."/>
            <person name="Munidasa M."/>
            <person name="Nazareth L."/>
            <person name="Ngo R."/>
            <person name="Nguyen L."/>
            <person name="Okwuonu G."/>
            <person name="Ongeri F."/>
            <person name="Patil S."/>
            <person name="Petrosino J."/>
            <person name="Pham C."/>
            <person name="Pham P."/>
            <person name="Pu L.-L."/>
            <person name="Puazo M."/>
            <person name="Raj R."/>
            <person name="Reid J."/>
            <person name="Rouhana J."/>
            <person name="Saada N."/>
            <person name="Shang Y."/>
            <person name="Simmons D."/>
            <person name="Thornton R."/>
            <person name="Warren J."/>
            <person name="Weissenberger G."/>
            <person name="Zhang J."/>
            <person name="Zhang L."/>
            <person name="Zhou C."/>
            <person name="Zhu D."/>
            <person name="Muzny D."/>
            <person name="Worley K."/>
            <person name="Gibbs R."/>
        </authorList>
    </citation>
    <scope>NUCLEOTIDE SEQUENCE [LARGE SCALE GENOMIC DNA]</scope>
    <source>
        <strain evidence="1 2">ATCC 33300</strain>
    </source>
</reference>
<name>C2FV92_SPHSI</name>
<dbReference type="HOGENOM" id="CLU_1467327_0_0_10"/>
<dbReference type="RefSeq" id="WP_003006899.1">
    <property type="nucleotide sequence ID" value="NZ_GG668631.1"/>
</dbReference>
<dbReference type="EMBL" id="ACHB01000030">
    <property type="protein sequence ID" value="EEI93215.1"/>
    <property type="molecule type" value="Genomic_DNA"/>
</dbReference>
<accession>C2FV92</accession>
<evidence type="ECO:0000313" key="2">
    <source>
        <dbReference type="Proteomes" id="UP000006241"/>
    </source>
</evidence>
<dbReference type="Proteomes" id="UP000006241">
    <property type="component" value="Unassembled WGS sequence"/>
</dbReference>
<organism evidence="1 2">
    <name type="scientific">Sphingobacterium spiritivorum ATCC 33300</name>
    <dbReference type="NCBI Taxonomy" id="525372"/>
    <lineage>
        <taxon>Bacteria</taxon>
        <taxon>Pseudomonadati</taxon>
        <taxon>Bacteroidota</taxon>
        <taxon>Sphingobacteriia</taxon>
        <taxon>Sphingobacteriales</taxon>
        <taxon>Sphingobacteriaceae</taxon>
        <taxon>Sphingobacterium</taxon>
    </lineage>
</organism>